<name>A0AAD3XMG5_NEPGR</name>
<keyword evidence="2" id="KW-1185">Reference proteome</keyword>
<evidence type="ECO:0000313" key="2">
    <source>
        <dbReference type="Proteomes" id="UP001279734"/>
    </source>
</evidence>
<organism evidence="1 2">
    <name type="scientific">Nepenthes gracilis</name>
    <name type="common">Slender pitcher plant</name>
    <dbReference type="NCBI Taxonomy" id="150966"/>
    <lineage>
        <taxon>Eukaryota</taxon>
        <taxon>Viridiplantae</taxon>
        <taxon>Streptophyta</taxon>
        <taxon>Embryophyta</taxon>
        <taxon>Tracheophyta</taxon>
        <taxon>Spermatophyta</taxon>
        <taxon>Magnoliopsida</taxon>
        <taxon>eudicotyledons</taxon>
        <taxon>Gunneridae</taxon>
        <taxon>Pentapetalae</taxon>
        <taxon>Caryophyllales</taxon>
        <taxon>Nepenthaceae</taxon>
        <taxon>Nepenthes</taxon>
    </lineage>
</organism>
<sequence length="116" mass="13185">MEQHTPKFTIHPRDNKSHIRRLCIFNDQEWALPHPEAKLFASISTIISKSKDSVPTMRRGPIVAIQEQKANKVAADTTHHQENQCSFKQTKKLPSITLVVVPQMACDEKARNNSIT</sequence>
<dbReference type="Proteomes" id="UP001279734">
    <property type="component" value="Unassembled WGS sequence"/>
</dbReference>
<proteinExistence type="predicted"/>
<accession>A0AAD3XMG5</accession>
<protein>
    <submittedName>
        <fullName evidence="1">Uncharacterized protein</fullName>
    </submittedName>
</protein>
<dbReference type="EMBL" id="BSYO01000009">
    <property type="protein sequence ID" value="GMH09750.1"/>
    <property type="molecule type" value="Genomic_DNA"/>
</dbReference>
<dbReference type="AlphaFoldDB" id="A0AAD3XMG5"/>
<evidence type="ECO:0000313" key="1">
    <source>
        <dbReference type="EMBL" id="GMH09750.1"/>
    </source>
</evidence>
<gene>
    <name evidence="1" type="ORF">Nepgr_011591</name>
</gene>
<reference evidence="1" key="1">
    <citation type="submission" date="2023-05" db="EMBL/GenBank/DDBJ databases">
        <title>Nepenthes gracilis genome sequencing.</title>
        <authorList>
            <person name="Fukushima K."/>
        </authorList>
    </citation>
    <scope>NUCLEOTIDE SEQUENCE</scope>
    <source>
        <strain evidence="1">SING2019-196</strain>
    </source>
</reference>
<comment type="caution">
    <text evidence="1">The sequence shown here is derived from an EMBL/GenBank/DDBJ whole genome shotgun (WGS) entry which is preliminary data.</text>
</comment>